<gene>
    <name evidence="1" type="ORF">QRB35_28095</name>
</gene>
<dbReference type="InterPro" id="IPR027417">
    <property type="entry name" value="P-loop_NTPase"/>
</dbReference>
<proteinExistence type="predicted"/>
<dbReference type="Proteomes" id="UP001529272">
    <property type="component" value="Unassembled WGS sequence"/>
</dbReference>
<dbReference type="RefSeq" id="WP_232526999.1">
    <property type="nucleotide sequence ID" value="NZ_CP012886.2"/>
</dbReference>
<dbReference type="EMBL" id="JASZZX010000048">
    <property type="protein sequence ID" value="MDM3929845.1"/>
    <property type="molecule type" value="Genomic_DNA"/>
</dbReference>
<name>A0ABT7P978_MYCIT</name>
<keyword evidence="2" id="KW-1185">Reference proteome</keyword>
<comment type="caution">
    <text evidence="1">The sequence shown here is derived from an EMBL/GenBank/DDBJ whole genome shotgun (WGS) entry which is preliminary data.</text>
</comment>
<sequence length="183" mass="19686">MLPALDGLLILTGPPGAGKSTVARTIAMGQAKSVHLHTDDFWHYIVSGLIPPYLTGSQAQNEVVLDVVARTSMTYAAGGFFTVCDGIVGPWMLHHFRAAALSNSVSVHYVVLRPSVGVTVQRAQGRRGENALIDEEPLRHMWKEFSELGTYEKHAVDTGNLTVAETISLVTSAVASGSHRIHT</sequence>
<accession>A0ABT7P978</accession>
<evidence type="ECO:0000313" key="2">
    <source>
        <dbReference type="Proteomes" id="UP001529272"/>
    </source>
</evidence>
<organism evidence="1 2">
    <name type="scientific">Mycobacterium intracellulare subsp. chimaera</name>
    <dbReference type="NCBI Taxonomy" id="222805"/>
    <lineage>
        <taxon>Bacteria</taxon>
        <taxon>Bacillati</taxon>
        <taxon>Actinomycetota</taxon>
        <taxon>Actinomycetes</taxon>
        <taxon>Mycobacteriales</taxon>
        <taxon>Mycobacteriaceae</taxon>
        <taxon>Mycobacterium</taxon>
        <taxon>Mycobacterium avium complex (MAC)</taxon>
    </lineage>
</organism>
<evidence type="ECO:0000313" key="1">
    <source>
        <dbReference type="EMBL" id="MDM3929845.1"/>
    </source>
</evidence>
<dbReference type="Gene3D" id="3.40.50.300">
    <property type="entry name" value="P-loop containing nucleotide triphosphate hydrolases"/>
    <property type="match status" value="1"/>
</dbReference>
<dbReference type="Pfam" id="PF13671">
    <property type="entry name" value="AAA_33"/>
    <property type="match status" value="1"/>
</dbReference>
<reference evidence="2" key="1">
    <citation type="submission" date="2023-06" db="EMBL/GenBank/DDBJ databases">
        <title>Itaconate inhibition of nontuberculous mycobacteria.</title>
        <authorList>
            <person name="Spilker T."/>
        </authorList>
    </citation>
    <scope>NUCLEOTIDE SEQUENCE [LARGE SCALE GENOMIC DNA]</scope>
    <source>
        <strain evidence="2">FLAC1071</strain>
    </source>
</reference>
<protein>
    <submittedName>
        <fullName evidence="1">AAA family ATPase</fullName>
    </submittedName>
</protein>
<dbReference type="SUPFAM" id="SSF52540">
    <property type="entry name" value="P-loop containing nucleoside triphosphate hydrolases"/>
    <property type="match status" value="1"/>
</dbReference>
<reference evidence="1 2" key="2">
    <citation type="submission" date="2023-06" db="EMBL/GenBank/DDBJ databases">
        <title>Itaconate inhibition of nontuberculous mycobacteria.</title>
        <authorList>
            <person name="Breen P."/>
            <person name="Zimbric M."/>
            <person name="Caverly L."/>
        </authorList>
    </citation>
    <scope>NUCLEOTIDE SEQUENCE [LARGE SCALE GENOMIC DNA]</scope>
    <source>
        <strain evidence="1 2">FLAC1071</strain>
    </source>
</reference>